<organism evidence="1 2">
    <name type="scientific">Fistulina hepatica ATCC 64428</name>
    <dbReference type="NCBI Taxonomy" id="1128425"/>
    <lineage>
        <taxon>Eukaryota</taxon>
        <taxon>Fungi</taxon>
        <taxon>Dikarya</taxon>
        <taxon>Basidiomycota</taxon>
        <taxon>Agaricomycotina</taxon>
        <taxon>Agaricomycetes</taxon>
        <taxon>Agaricomycetidae</taxon>
        <taxon>Agaricales</taxon>
        <taxon>Fistulinaceae</taxon>
        <taxon>Fistulina</taxon>
    </lineage>
</organism>
<feature type="non-terminal residue" evidence="1">
    <location>
        <position position="1"/>
    </location>
</feature>
<proteinExistence type="predicted"/>
<sequence>LVESLYGKQLCGPPSYWCQLTIASDQTAQDGNLSCSSLESTSCTVVFVPSVFPPQLKVQGNMLAAYAYLSLCIWSCPPHHEDFIQHLRSNFLPIDGMNYLATLDDYRSGIVALALQIKGLLAQKDALQSYMSHVESIFSPVGRLLDVVLVLIFLQVPDVDVLSICATHTRDLVLGPAGTPFSDTVGTGFRNSHACIEVLWHFIEILCRRTGAIERVEDLVCRHPAEMSYILDAKIFNPNSSELPLFPQLCKFTVLADLCLDLECGECDERSIANAILSRTDVEGTGVARLGGCTYEVEDASMNRRLSLGQPQ</sequence>
<evidence type="ECO:0000313" key="1">
    <source>
        <dbReference type="EMBL" id="KIY47133.1"/>
    </source>
</evidence>
<protein>
    <submittedName>
        <fullName evidence="1">Uncharacterized protein</fullName>
    </submittedName>
</protein>
<keyword evidence="2" id="KW-1185">Reference proteome</keyword>
<dbReference type="AlphaFoldDB" id="A0A0D7A8J9"/>
<name>A0A0D7A8J9_9AGAR</name>
<reference evidence="1 2" key="1">
    <citation type="journal article" date="2015" name="Fungal Genet. Biol.">
        <title>Evolution of novel wood decay mechanisms in Agaricales revealed by the genome sequences of Fistulina hepatica and Cylindrobasidium torrendii.</title>
        <authorList>
            <person name="Floudas D."/>
            <person name="Held B.W."/>
            <person name="Riley R."/>
            <person name="Nagy L.G."/>
            <person name="Koehler G."/>
            <person name="Ransdell A.S."/>
            <person name="Younus H."/>
            <person name="Chow J."/>
            <person name="Chiniquy J."/>
            <person name="Lipzen A."/>
            <person name="Tritt A."/>
            <person name="Sun H."/>
            <person name="Haridas S."/>
            <person name="LaButti K."/>
            <person name="Ohm R.A."/>
            <person name="Kues U."/>
            <person name="Blanchette R.A."/>
            <person name="Grigoriev I.V."/>
            <person name="Minto R.E."/>
            <person name="Hibbett D.S."/>
        </authorList>
    </citation>
    <scope>NUCLEOTIDE SEQUENCE [LARGE SCALE GENOMIC DNA]</scope>
    <source>
        <strain evidence="1 2">ATCC 64428</strain>
    </source>
</reference>
<dbReference type="Proteomes" id="UP000054144">
    <property type="component" value="Unassembled WGS sequence"/>
</dbReference>
<dbReference type="EMBL" id="KN882012">
    <property type="protein sequence ID" value="KIY47133.1"/>
    <property type="molecule type" value="Genomic_DNA"/>
</dbReference>
<gene>
    <name evidence="1" type="ORF">FISHEDRAFT_59874</name>
</gene>
<accession>A0A0D7A8J9</accession>
<evidence type="ECO:0000313" key="2">
    <source>
        <dbReference type="Proteomes" id="UP000054144"/>
    </source>
</evidence>